<dbReference type="EMBL" id="JAMD01000006">
    <property type="protein sequence ID" value="KEJ95589.1"/>
    <property type="molecule type" value="Genomic_DNA"/>
</dbReference>
<protein>
    <submittedName>
        <fullName evidence="4">Uncharacterized protein</fullName>
    </submittedName>
</protein>
<sequence>MARASDTVRGLIEKEISRGKLRPGDLIDEKMLSERFQVSRTPAREAIMQLAATGLVQMRPRHGAVVSELSADEAVAMLETLACLESEAAALAAQRIRQEELDALIAVHAESEAAAHSHDSKSYIECNGRFHGLIYKGARNTYIADLIRQTRSRLAYYHTSSLYQRSRVERSWVEHGNVVKAIEKGDPEEAQAAMRDHILSGGRVYADLVATMTHKKESENTD</sequence>
<dbReference type="PANTHER" id="PTHR43537">
    <property type="entry name" value="TRANSCRIPTIONAL REGULATOR, GNTR FAMILY"/>
    <property type="match status" value="1"/>
</dbReference>
<name>A0A073J0V1_9RHOB</name>
<keyword evidence="1" id="KW-0805">Transcription regulation</keyword>
<keyword evidence="5" id="KW-1185">Reference proteome</keyword>
<dbReference type="InterPro" id="IPR008920">
    <property type="entry name" value="TF_FadR/GntR_C"/>
</dbReference>
<proteinExistence type="predicted"/>
<dbReference type="GO" id="GO:0003677">
    <property type="term" value="F:DNA binding"/>
    <property type="evidence" value="ECO:0007669"/>
    <property type="project" value="UniProtKB-KW"/>
</dbReference>
<evidence type="ECO:0000256" key="1">
    <source>
        <dbReference type="ARBA" id="ARBA00023015"/>
    </source>
</evidence>
<evidence type="ECO:0000313" key="5">
    <source>
        <dbReference type="Proteomes" id="UP000027746"/>
    </source>
</evidence>
<accession>A0A073J0V1</accession>
<dbReference type="InterPro" id="IPR036390">
    <property type="entry name" value="WH_DNA-bd_sf"/>
</dbReference>
<dbReference type="SUPFAM" id="SSF48008">
    <property type="entry name" value="GntR ligand-binding domain-like"/>
    <property type="match status" value="1"/>
</dbReference>
<keyword evidence="3" id="KW-0804">Transcription</keyword>
<dbReference type="InterPro" id="IPR000524">
    <property type="entry name" value="Tscrpt_reg_HTH_GntR"/>
</dbReference>
<dbReference type="PROSITE" id="PS50949">
    <property type="entry name" value="HTH_GNTR"/>
    <property type="match status" value="1"/>
</dbReference>
<dbReference type="RefSeq" id="WP_037926944.1">
    <property type="nucleotide sequence ID" value="NZ_CP054599.1"/>
</dbReference>
<evidence type="ECO:0000256" key="2">
    <source>
        <dbReference type="ARBA" id="ARBA00023125"/>
    </source>
</evidence>
<dbReference type="Pfam" id="PF07729">
    <property type="entry name" value="FCD"/>
    <property type="match status" value="1"/>
</dbReference>
<dbReference type="Proteomes" id="UP000027746">
    <property type="component" value="Unassembled WGS sequence"/>
</dbReference>
<evidence type="ECO:0000256" key="3">
    <source>
        <dbReference type="ARBA" id="ARBA00023163"/>
    </source>
</evidence>
<gene>
    <name evidence="4" type="ORF">SUH3_21635</name>
</gene>
<dbReference type="Pfam" id="PF00392">
    <property type="entry name" value="GntR"/>
    <property type="match status" value="1"/>
</dbReference>
<dbReference type="GeneID" id="68871547"/>
<dbReference type="SMART" id="SM00895">
    <property type="entry name" value="FCD"/>
    <property type="match status" value="1"/>
</dbReference>
<dbReference type="Gene3D" id="1.10.10.10">
    <property type="entry name" value="Winged helix-like DNA-binding domain superfamily/Winged helix DNA-binding domain"/>
    <property type="match status" value="1"/>
</dbReference>
<dbReference type="PRINTS" id="PR00035">
    <property type="entry name" value="HTHGNTR"/>
</dbReference>
<dbReference type="InterPro" id="IPR036388">
    <property type="entry name" value="WH-like_DNA-bd_sf"/>
</dbReference>
<dbReference type="GO" id="GO:0003700">
    <property type="term" value="F:DNA-binding transcription factor activity"/>
    <property type="evidence" value="ECO:0007669"/>
    <property type="project" value="InterPro"/>
</dbReference>
<dbReference type="SUPFAM" id="SSF46785">
    <property type="entry name" value="Winged helix' DNA-binding domain"/>
    <property type="match status" value="1"/>
</dbReference>
<dbReference type="AlphaFoldDB" id="A0A073J0V1"/>
<organism evidence="4 5">
    <name type="scientific">Pseudosulfitobacter pseudonitzschiae</name>
    <dbReference type="NCBI Taxonomy" id="1402135"/>
    <lineage>
        <taxon>Bacteria</taxon>
        <taxon>Pseudomonadati</taxon>
        <taxon>Pseudomonadota</taxon>
        <taxon>Alphaproteobacteria</taxon>
        <taxon>Rhodobacterales</taxon>
        <taxon>Roseobacteraceae</taxon>
        <taxon>Pseudosulfitobacter</taxon>
    </lineage>
</organism>
<dbReference type="PANTHER" id="PTHR43537:SF49">
    <property type="entry name" value="TRANSCRIPTIONAL REGULATORY PROTEIN"/>
    <property type="match status" value="1"/>
</dbReference>
<dbReference type="CDD" id="cd07377">
    <property type="entry name" value="WHTH_GntR"/>
    <property type="match status" value="1"/>
</dbReference>
<comment type="caution">
    <text evidence="4">The sequence shown here is derived from an EMBL/GenBank/DDBJ whole genome shotgun (WGS) entry which is preliminary data.</text>
</comment>
<keyword evidence="2" id="KW-0238">DNA-binding</keyword>
<dbReference type="Gene3D" id="1.20.120.530">
    <property type="entry name" value="GntR ligand-binding domain-like"/>
    <property type="match status" value="1"/>
</dbReference>
<dbReference type="SMART" id="SM00345">
    <property type="entry name" value="HTH_GNTR"/>
    <property type="match status" value="1"/>
</dbReference>
<dbReference type="InterPro" id="IPR011711">
    <property type="entry name" value="GntR_C"/>
</dbReference>
<dbReference type="OrthoDB" id="9815654at2"/>
<evidence type="ECO:0000313" key="4">
    <source>
        <dbReference type="EMBL" id="KEJ95589.1"/>
    </source>
</evidence>
<reference evidence="4 5" key="1">
    <citation type="submission" date="2014-01" db="EMBL/GenBank/DDBJ databases">
        <title>Sulfitobacter sp. H3 (MCCC 1A00686) Genome Sequencing.</title>
        <authorList>
            <person name="Lai Q."/>
            <person name="Hong Z."/>
        </authorList>
    </citation>
    <scope>NUCLEOTIDE SEQUENCE [LARGE SCALE GENOMIC DNA]</scope>
    <source>
        <strain evidence="4 5">H3</strain>
    </source>
</reference>